<organism evidence="2 3">
    <name type="scientific">Caerostris extrusa</name>
    <name type="common">Bark spider</name>
    <name type="synonym">Caerostris bankana</name>
    <dbReference type="NCBI Taxonomy" id="172846"/>
    <lineage>
        <taxon>Eukaryota</taxon>
        <taxon>Metazoa</taxon>
        <taxon>Ecdysozoa</taxon>
        <taxon>Arthropoda</taxon>
        <taxon>Chelicerata</taxon>
        <taxon>Arachnida</taxon>
        <taxon>Araneae</taxon>
        <taxon>Araneomorphae</taxon>
        <taxon>Entelegynae</taxon>
        <taxon>Araneoidea</taxon>
        <taxon>Araneidae</taxon>
        <taxon>Caerostris</taxon>
    </lineage>
</organism>
<evidence type="ECO:0000313" key="2">
    <source>
        <dbReference type="EMBL" id="GIY95056.1"/>
    </source>
</evidence>
<comment type="caution">
    <text evidence="2">The sequence shown here is derived from an EMBL/GenBank/DDBJ whole genome shotgun (WGS) entry which is preliminary data.</text>
</comment>
<sequence length="140" mass="16128">MARTAQFVNKKYLQIFCWRSSLSFAKHIGKDCREKLPPPSNGGHTKRSCSEDRGTGDNMIRLKEFRNYKRNPMTENPICISTNFALLFISSGAKTFWIRNPFRPSSNDFTLTADASLSQETGFWVVELSRRATRLRFPLD</sequence>
<reference evidence="2 3" key="1">
    <citation type="submission" date="2021-06" db="EMBL/GenBank/DDBJ databases">
        <title>Caerostris extrusa draft genome.</title>
        <authorList>
            <person name="Kono N."/>
            <person name="Arakawa K."/>
        </authorList>
    </citation>
    <scope>NUCLEOTIDE SEQUENCE [LARGE SCALE GENOMIC DNA]</scope>
</reference>
<proteinExistence type="predicted"/>
<evidence type="ECO:0000313" key="3">
    <source>
        <dbReference type="Proteomes" id="UP001054945"/>
    </source>
</evidence>
<gene>
    <name evidence="2" type="ORF">CEXT_800791</name>
</gene>
<dbReference type="EMBL" id="BPLR01017869">
    <property type="protein sequence ID" value="GIY95056.1"/>
    <property type="molecule type" value="Genomic_DNA"/>
</dbReference>
<accession>A0AAV4XM76</accession>
<keyword evidence="3" id="KW-1185">Reference proteome</keyword>
<evidence type="ECO:0000256" key="1">
    <source>
        <dbReference type="SAM" id="MobiDB-lite"/>
    </source>
</evidence>
<dbReference type="Proteomes" id="UP001054945">
    <property type="component" value="Unassembled WGS sequence"/>
</dbReference>
<name>A0AAV4XM76_CAEEX</name>
<dbReference type="AlphaFoldDB" id="A0AAV4XM76"/>
<feature type="region of interest" description="Disordered" evidence="1">
    <location>
        <begin position="33"/>
        <end position="55"/>
    </location>
</feature>
<protein>
    <submittedName>
        <fullName evidence="2">Uncharacterized protein</fullName>
    </submittedName>
</protein>